<evidence type="ECO:0000256" key="1">
    <source>
        <dbReference type="ARBA" id="ARBA00004651"/>
    </source>
</evidence>
<feature type="transmembrane region" description="Helical" evidence="8">
    <location>
        <begin position="193"/>
        <end position="215"/>
    </location>
</feature>
<evidence type="ECO:0000256" key="2">
    <source>
        <dbReference type="ARBA" id="ARBA00007069"/>
    </source>
</evidence>
<dbReference type="Pfam" id="PF00528">
    <property type="entry name" value="BPD_transp_1"/>
    <property type="match status" value="1"/>
</dbReference>
<feature type="transmembrane region" description="Helical" evidence="8">
    <location>
        <begin position="251"/>
        <end position="271"/>
    </location>
</feature>
<feature type="transmembrane region" description="Helical" evidence="8">
    <location>
        <begin position="153"/>
        <end position="172"/>
    </location>
</feature>
<evidence type="ECO:0000256" key="5">
    <source>
        <dbReference type="ARBA" id="ARBA00022692"/>
    </source>
</evidence>
<evidence type="ECO:0000259" key="9">
    <source>
        <dbReference type="PROSITE" id="PS50928"/>
    </source>
</evidence>
<evidence type="ECO:0000313" key="11">
    <source>
        <dbReference type="Proteomes" id="UP001589776"/>
    </source>
</evidence>
<name>A0ABV6DVL2_9BACL</name>
<dbReference type="Proteomes" id="UP001589776">
    <property type="component" value="Unassembled WGS sequence"/>
</dbReference>
<keyword evidence="6 8" id="KW-1133">Transmembrane helix</keyword>
<dbReference type="InterPro" id="IPR035906">
    <property type="entry name" value="MetI-like_sf"/>
</dbReference>
<evidence type="ECO:0000256" key="3">
    <source>
        <dbReference type="ARBA" id="ARBA00022448"/>
    </source>
</evidence>
<keyword evidence="5 8" id="KW-0812">Transmembrane</keyword>
<sequence length="284" mass="31003">MNLRKINPLTLIAALLPLMLLIVLFELLPTAAMVMNSFLSDDGKQVTLQQYVTAVTNAFYVKAITNSLLISFYSSVVGIVLSLALAYAITRTSEATRTAVLTVSNMTSNFAGLPLAFAYIILLGNNGVFTILLKSWGWSLFDGFNLYSWTGLALVYVYFQVPLGALLLYPTFHGIREQWREAAALLGAGTLHFWRRIALPVLLPGIAGTFTILFANAMGAYATGYALVGGNYNLLAIRIGALVAGNVVTRPQLGCALAVLLGLMMVLAMWVNERLMRKVRRDLQ</sequence>
<reference evidence="10 11" key="1">
    <citation type="submission" date="2024-09" db="EMBL/GenBank/DDBJ databases">
        <authorList>
            <person name="Sun Q."/>
            <person name="Mori K."/>
        </authorList>
    </citation>
    <scope>NUCLEOTIDE SEQUENCE [LARGE SCALE GENOMIC DNA]</scope>
    <source>
        <strain evidence="10 11">CCM 7759</strain>
    </source>
</reference>
<keyword evidence="4" id="KW-1003">Cell membrane</keyword>
<gene>
    <name evidence="10" type="ORF">ACFFK0_29810</name>
</gene>
<dbReference type="CDD" id="cd06261">
    <property type="entry name" value="TM_PBP2"/>
    <property type="match status" value="1"/>
</dbReference>
<evidence type="ECO:0000256" key="4">
    <source>
        <dbReference type="ARBA" id="ARBA00022475"/>
    </source>
</evidence>
<dbReference type="SUPFAM" id="SSF161098">
    <property type="entry name" value="MetI-like"/>
    <property type="match status" value="1"/>
</dbReference>
<dbReference type="Gene3D" id="1.10.3720.10">
    <property type="entry name" value="MetI-like"/>
    <property type="match status" value="1"/>
</dbReference>
<dbReference type="EMBL" id="JBHLWN010000123">
    <property type="protein sequence ID" value="MFC0216597.1"/>
    <property type="molecule type" value="Genomic_DNA"/>
</dbReference>
<keyword evidence="3 8" id="KW-0813">Transport</keyword>
<dbReference type="PROSITE" id="PS50928">
    <property type="entry name" value="ABC_TM1"/>
    <property type="match status" value="1"/>
</dbReference>
<keyword evidence="11" id="KW-1185">Reference proteome</keyword>
<feature type="transmembrane region" description="Helical" evidence="8">
    <location>
        <begin position="110"/>
        <end position="133"/>
    </location>
</feature>
<feature type="transmembrane region" description="Helical" evidence="8">
    <location>
        <begin position="12"/>
        <end position="35"/>
    </location>
</feature>
<proteinExistence type="inferred from homology"/>
<dbReference type="PANTHER" id="PTHR42929">
    <property type="entry name" value="INNER MEMBRANE ABC TRANSPORTER PERMEASE PROTEIN YDCU-RELATED-RELATED"/>
    <property type="match status" value="1"/>
</dbReference>
<dbReference type="InterPro" id="IPR000515">
    <property type="entry name" value="MetI-like"/>
</dbReference>
<protein>
    <submittedName>
        <fullName evidence="10">ABC transporter permease</fullName>
    </submittedName>
</protein>
<feature type="domain" description="ABC transmembrane type-1" evidence="9">
    <location>
        <begin position="64"/>
        <end position="272"/>
    </location>
</feature>
<evidence type="ECO:0000256" key="6">
    <source>
        <dbReference type="ARBA" id="ARBA00022989"/>
    </source>
</evidence>
<accession>A0ABV6DVL2</accession>
<evidence type="ECO:0000313" key="10">
    <source>
        <dbReference type="EMBL" id="MFC0216597.1"/>
    </source>
</evidence>
<comment type="subcellular location">
    <subcellularLocation>
        <location evidence="1 8">Cell membrane</location>
        <topology evidence="1 8">Multi-pass membrane protein</topology>
    </subcellularLocation>
</comment>
<keyword evidence="7 8" id="KW-0472">Membrane</keyword>
<evidence type="ECO:0000256" key="7">
    <source>
        <dbReference type="ARBA" id="ARBA00023136"/>
    </source>
</evidence>
<dbReference type="PANTHER" id="PTHR42929:SF1">
    <property type="entry name" value="INNER MEMBRANE ABC TRANSPORTER PERMEASE PROTEIN YDCU-RELATED"/>
    <property type="match status" value="1"/>
</dbReference>
<comment type="caution">
    <text evidence="10">The sequence shown here is derived from an EMBL/GenBank/DDBJ whole genome shotgun (WGS) entry which is preliminary data.</text>
</comment>
<evidence type="ECO:0000256" key="8">
    <source>
        <dbReference type="RuleBase" id="RU363032"/>
    </source>
</evidence>
<dbReference type="RefSeq" id="WP_377474941.1">
    <property type="nucleotide sequence ID" value="NZ_JBHLWN010000123.1"/>
</dbReference>
<comment type="similarity">
    <text evidence="2">Belongs to the binding-protein-dependent transport system permease family. CysTW subfamily.</text>
</comment>
<feature type="transmembrane region" description="Helical" evidence="8">
    <location>
        <begin position="68"/>
        <end position="89"/>
    </location>
</feature>
<organism evidence="10 11">
    <name type="scientific">Paenibacillus chartarius</name>
    <dbReference type="NCBI Taxonomy" id="747481"/>
    <lineage>
        <taxon>Bacteria</taxon>
        <taxon>Bacillati</taxon>
        <taxon>Bacillota</taxon>
        <taxon>Bacilli</taxon>
        <taxon>Bacillales</taxon>
        <taxon>Paenibacillaceae</taxon>
        <taxon>Paenibacillus</taxon>
    </lineage>
</organism>